<reference evidence="2 3" key="1">
    <citation type="submission" date="2014-07" db="EMBL/GenBank/DDBJ databases">
        <title>Genome of Chryseobacterium luteum DSM 18605.</title>
        <authorList>
            <person name="Stropko S.J."/>
            <person name="Pipes S.E."/>
            <person name="Newman J.D."/>
        </authorList>
    </citation>
    <scope>NUCLEOTIDE SEQUENCE [LARGE SCALE GENOMIC DNA]</scope>
    <source>
        <strain evidence="2 3">DSM 18605</strain>
    </source>
</reference>
<evidence type="ECO:0008006" key="4">
    <source>
        <dbReference type="Google" id="ProtNLM"/>
    </source>
</evidence>
<dbReference type="eggNOG" id="COG3209">
    <property type="taxonomic scope" value="Bacteria"/>
</dbReference>
<keyword evidence="1" id="KW-0732">Signal</keyword>
<comment type="caution">
    <text evidence="2">The sequence shown here is derived from an EMBL/GenBank/DDBJ whole genome shotgun (WGS) entry which is preliminary data.</text>
</comment>
<evidence type="ECO:0000256" key="1">
    <source>
        <dbReference type="SAM" id="SignalP"/>
    </source>
</evidence>
<evidence type="ECO:0000313" key="2">
    <source>
        <dbReference type="EMBL" id="KFF07962.1"/>
    </source>
</evidence>
<dbReference type="AlphaFoldDB" id="A0A085ZU48"/>
<feature type="chain" id="PRO_5001801814" description="YD repeat-containing protein" evidence="1">
    <location>
        <begin position="25"/>
        <end position="1077"/>
    </location>
</feature>
<dbReference type="Proteomes" id="UP000028703">
    <property type="component" value="Unassembled WGS sequence"/>
</dbReference>
<accession>A0A085ZU48</accession>
<dbReference type="EMBL" id="JPRO01000004">
    <property type="protein sequence ID" value="KFF07962.1"/>
    <property type="molecule type" value="Genomic_DNA"/>
</dbReference>
<dbReference type="RefSeq" id="WP_034703291.1">
    <property type="nucleotide sequence ID" value="NZ_JPRO01000004.1"/>
</dbReference>
<feature type="signal peptide" evidence="1">
    <location>
        <begin position="1"/>
        <end position="24"/>
    </location>
</feature>
<name>A0A085ZU48_9FLAO</name>
<evidence type="ECO:0000313" key="3">
    <source>
        <dbReference type="Proteomes" id="UP000028703"/>
    </source>
</evidence>
<proteinExistence type="predicted"/>
<keyword evidence="3" id="KW-1185">Reference proteome</keyword>
<dbReference type="STRING" id="421531.IX38_07290"/>
<dbReference type="OrthoDB" id="9814627at2"/>
<organism evidence="2 3">
    <name type="scientific">Chryseobacterium luteum</name>
    <dbReference type="NCBI Taxonomy" id="421531"/>
    <lineage>
        <taxon>Bacteria</taxon>
        <taxon>Pseudomonadati</taxon>
        <taxon>Bacteroidota</taxon>
        <taxon>Flavobacteriia</taxon>
        <taxon>Flavobacteriales</taxon>
        <taxon>Weeksellaceae</taxon>
        <taxon>Chryseobacterium group</taxon>
        <taxon>Chryseobacterium</taxon>
    </lineage>
</organism>
<gene>
    <name evidence="2" type="ORF">IX38_07290</name>
</gene>
<sequence length="1077" mass="122124">MMNKKIVLGLLLSISLNTFILAQADLIPVAKWSENNDASVSKYGNDLISVDHYRGQPNINIPLFSVEEGGLTLDISLKYKSQGVKVNKPSNWAGHDWMLEVGSINRTVKGMQFDELDFNNAEGIAPNSHDGNCYPLPSGTVGMGDFQYGGLAKGFMLTHPKINSIDNSWRGLDNLVNLMAETSPKDGGYRADYEPDIFNFSFFGHTGFFFIGTDGKWKVSSKSNLKILFDKEQDMFYGLNGFKDIWGTYPATCRIKTIGRFTIIDDKGYKYVFGDNNVRNIEMNLRDFYHGADSLPVYANSWSIVRVYDSNNIVLYDFEHINGEHYSNYLYSNSKQYIVVPRESTDGNNPLTTTSVHPNNTTNSTAHYSSFYKASGILYIPTYPSVIRTKSGNKIDFSSIIEDNLNYFSTSGNTLLENDPSYYNNILTPPYTWGSNSPTLGIGDNTSSFNKFKKRKLTAIKLTSATGAIINDIKLTHAIATQRIFLHSIKNNEKTYVFNYDNVNSLPPLLSNKTDMWGYNNNIPYKIHVDFGSTKTYWNNFENNKFGELQVNTPYLYYGTLKEIYWPTGGKTVLDWESNSFTTRVYPKNGNLVSANLPGGGARIKKITSDNSTREFFYTNSFNEMDYNISSGILVNEPIFYDNSNKALEILGFHNNSNANPSFPNNTYTGSIMGINPKSIFEPSDVVYSSVFEKSNDGYTHYNFSTHFDVPENYYPGIIPSNNTLGLTRNDLSNQRGLLLRKDFYDNSQKIIKRIDFKYKKTSNLLGRGVSYDLFSTSTYVNCYFCITNASPYEIDYSDNVLSEIFTTEFFQNGRNLQYLTKYYYQSPIDPSYTLVDKIEEYPNKFDLSKFKTVKFQYPSDMGTSSQLFSDMIARNMIGIPLSTTKYNEAQQPISRTETIFAKNSTTNNFILPVSSRIIKTGLNDYGNDTSVDTKMTYDLYDGQGRVLQYTDALGIPTTIIYGYNKSQPIAKIVGATYNYVNANTNIGYLQDASDVDVDAASENILISLLDDLRKTTAFKDYMITTYTYDPLIGITSLTNPDGLRENYKYNAQNHKLEKMVDVDGKIMEEYKYHYKN</sequence>
<dbReference type="Gene3D" id="2.180.10.10">
    <property type="entry name" value="RHS repeat-associated core"/>
    <property type="match status" value="1"/>
</dbReference>
<protein>
    <recommendedName>
        <fullName evidence="4">YD repeat-containing protein</fullName>
    </recommendedName>
</protein>